<dbReference type="AlphaFoldDB" id="A0ABD1YRV4"/>
<gene>
    <name evidence="1" type="ORF">R1flu_004993</name>
</gene>
<keyword evidence="2" id="KW-1185">Reference proteome</keyword>
<accession>A0ABD1YRV4</accession>
<name>A0ABD1YRV4_9MARC</name>
<dbReference type="EMBL" id="JBHFFA010000003">
    <property type="protein sequence ID" value="KAL2633514.1"/>
    <property type="molecule type" value="Genomic_DNA"/>
</dbReference>
<proteinExistence type="predicted"/>
<evidence type="ECO:0000313" key="2">
    <source>
        <dbReference type="Proteomes" id="UP001605036"/>
    </source>
</evidence>
<dbReference type="Proteomes" id="UP001605036">
    <property type="component" value="Unassembled WGS sequence"/>
</dbReference>
<sequence>MDPSSPLTYDSLLQSDSGVFIPAPRETLRGKRLVLKPPKDDGFLCAIFSDLKTMAYVPQYHRAVAWTLDEMKQLRLQHEDDFLHGKAAKALEYGFQTLALTRVDSEGQCTHARMV</sequence>
<protein>
    <submittedName>
        <fullName evidence="1">Uncharacterized protein</fullName>
    </submittedName>
</protein>
<comment type="caution">
    <text evidence="1">The sequence shown here is derived from an EMBL/GenBank/DDBJ whole genome shotgun (WGS) entry which is preliminary data.</text>
</comment>
<organism evidence="1 2">
    <name type="scientific">Riccia fluitans</name>
    <dbReference type="NCBI Taxonomy" id="41844"/>
    <lineage>
        <taxon>Eukaryota</taxon>
        <taxon>Viridiplantae</taxon>
        <taxon>Streptophyta</taxon>
        <taxon>Embryophyta</taxon>
        <taxon>Marchantiophyta</taxon>
        <taxon>Marchantiopsida</taxon>
        <taxon>Marchantiidae</taxon>
        <taxon>Marchantiales</taxon>
        <taxon>Ricciaceae</taxon>
        <taxon>Riccia</taxon>
    </lineage>
</organism>
<reference evidence="1 2" key="1">
    <citation type="submission" date="2024-09" db="EMBL/GenBank/DDBJ databases">
        <title>Chromosome-scale assembly of Riccia fluitans.</title>
        <authorList>
            <person name="Paukszto L."/>
            <person name="Sawicki J."/>
            <person name="Karawczyk K."/>
            <person name="Piernik-Szablinska J."/>
            <person name="Szczecinska M."/>
            <person name="Mazdziarz M."/>
        </authorList>
    </citation>
    <scope>NUCLEOTIDE SEQUENCE [LARGE SCALE GENOMIC DNA]</scope>
    <source>
        <strain evidence="1">Rf_01</strain>
        <tissue evidence="1">Aerial parts of the thallus</tissue>
    </source>
</reference>
<evidence type="ECO:0000313" key="1">
    <source>
        <dbReference type="EMBL" id="KAL2633514.1"/>
    </source>
</evidence>